<dbReference type="STRING" id="27349.A0A0L6UXN0"/>
<evidence type="ECO:0000256" key="6">
    <source>
        <dbReference type="SAM" id="Phobius"/>
    </source>
</evidence>
<dbReference type="InterPro" id="IPR018957">
    <property type="entry name" value="Znf_C3HC4_RING-type"/>
</dbReference>
<dbReference type="InterPro" id="IPR001841">
    <property type="entry name" value="Znf_RING"/>
</dbReference>
<keyword evidence="6" id="KW-0472">Membrane</keyword>
<gene>
    <name evidence="8" type="ORF">VP01_3282g3</name>
</gene>
<evidence type="ECO:0000259" key="7">
    <source>
        <dbReference type="PROSITE" id="PS50089"/>
    </source>
</evidence>
<feature type="transmembrane region" description="Helical" evidence="6">
    <location>
        <begin position="176"/>
        <end position="201"/>
    </location>
</feature>
<keyword evidence="1" id="KW-0479">Metal-binding</keyword>
<dbReference type="SUPFAM" id="SSF57850">
    <property type="entry name" value="RING/U-box"/>
    <property type="match status" value="1"/>
</dbReference>
<feature type="compositionally biased region" description="Low complexity" evidence="5">
    <location>
        <begin position="505"/>
        <end position="524"/>
    </location>
</feature>
<dbReference type="OrthoDB" id="8062037at2759"/>
<feature type="domain" description="RING-type" evidence="7">
    <location>
        <begin position="586"/>
        <end position="612"/>
    </location>
</feature>
<dbReference type="EMBL" id="LAVV01008260">
    <property type="protein sequence ID" value="KNZ53311.1"/>
    <property type="molecule type" value="Genomic_DNA"/>
</dbReference>
<dbReference type="GO" id="GO:0016567">
    <property type="term" value="P:protein ubiquitination"/>
    <property type="evidence" value="ECO:0007669"/>
    <property type="project" value="TreeGrafter"/>
</dbReference>
<dbReference type="GO" id="GO:0008270">
    <property type="term" value="F:zinc ion binding"/>
    <property type="evidence" value="ECO:0007669"/>
    <property type="project" value="UniProtKB-KW"/>
</dbReference>
<feature type="region of interest" description="Disordered" evidence="5">
    <location>
        <begin position="125"/>
        <end position="167"/>
    </location>
</feature>
<dbReference type="PROSITE" id="PS50089">
    <property type="entry name" value="ZF_RING_2"/>
    <property type="match status" value="1"/>
</dbReference>
<evidence type="ECO:0000256" key="5">
    <source>
        <dbReference type="SAM" id="MobiDB-lite"/>
    </source>
</evidence>
<evidence type="ECO:0000256" key="1">
    <source>
        <dbReference type="ARBA" id="ARBA00022723"/>
    </source>
</evidence>
<accession>A0A0L6UXN0</accession>
<keyword evidence="3" id="KW-0862">Zinc</keyword>
<name>A0A0L6UXN0_9BASI</name>
<feature type="region of interest" description="Disordered" evidence="5">
    <location>
        <begin position="500"/>
        <end position="574"/>
    </location>
</feature>
<sequence>MSSVLSSSNPETIELFRSTYYKPKIALWFLLFILFPPIDQSKNQLTTKNQLLTNNNQLTTKNQLIKLTTTTTTTTEPIPCPDAYRDHRNNLICPHAPKRLKSVRQRVSQVLLEFKSSLNRLISSQQQQQKQKEEEQEEEEEEEQQQEEEEEEEEKQPHHYHYHDDHPKHTSSKLALLLQLILCAPLANPFLHLIIIFHILLTIQALSLLIEDALIKDACFSGPSNSFRRSSSWSKLWSRFRFRLRKQWRNLKGQQDPSHGQLSIISAAPLLRILGFLLHRPPFLKPARTLILMECLLSFISLLQPAQHILPSRILPKLVRVPDWILINLRHKKPLVSDQYSSTTNLPHQPQSRHQSLPHNRTGLFQQDHSLLTPDGSDSYSHHQQQHRKHPVVEVETKWLLAVFVEGCIGLSSIIGHLIVMSFWRQMTGLVRTSMNTIECLQLVLHEFSGPPGGVGAPRRRVGGDPGGSQKRKKKKKEEDGVEERDGEMDWTCSICFEESHPEDTSSSSSDSPSSTSSSSSDDCSSVDHTHTRYHASSRKYSIPTHDDSPDSQQDNDDGSSHDSGEGEAEEGDVEGYNKRLVNRCVLNCGHAYHTDCLVKWLHYQAFCPVCHRPVL</sequence>
<dbReference type="GO" id="GO:0005737">
    <property type="term" value="C:cytoplasm"/>
    <property type="evidence" value="ECO:0007669"/>
    <property type="project" value="TreeGrafter"/>
</dbReference>
<dbReference type="VEuPathDB" id="FungiDB:VP01_3282g3"/>
<keyword evidence="9" id="KW-1185">Reference proteome</keyword>
<evidence type="ECO:0000256" key="2">
    <source>
        <dbReference type="ARBA" id="ARBA00022771"/>
    </source>
</evidence>
<dbReference type="AlphaFoldDB" id="A0A0L6UXN0"/>
<keyword evidence="2 4" id="KW-0863">Zinc-finger</keyword>
<feature type="region of interest" description="Disordered" evidence="5">
    <location>
        <begin position="451"/>
        <end position="488"/>
    </location>
</feature>
<comment type="caution">
    <text evidence="8">The sequence shown here is derived from an EMBL/GenBank/DDBJ whole genome shotgun (WGS) entry which is preliminary data.</text>
</comment>
<dbReference type="GO" id="GO:0061630">
    <property type="term" value="F:ubiquitin protein ligase activity"/>
    <property type="evidence" value="ECO:0007669"/>
    <property type="project" value="TreeGrafter"/>
</dbReference>
<dbReference type="PANTHER" id="PTHR15710:SF243">
    <property type="entry name" value="E3 UBIQUITIN-PROTEIN LIGASE PRAJA-2 ISOFORM X1"/>
    <property type="match status" value="1"/>
</dbReference>
<dbReference type="Proteomes" id="UP000037035">
    <property type="component" value="Unassembled WGS sequence"/>
</dbReference>
<evidence type="ECO:0000313" key="9">
    <source>
        <dbReference type="Proteomes" id="UP000037035"/>
    </source>
</evidence>
<feature type="transmembrane region" description="Helical" evidence="6">
    <location>
        <begin position="399"/>
        <end position="424"/>
    </location>
</feature>
<feature type="compositionally biased region" description="Acidic residues" evidence="5">
    <location>
        <begin position="134"/>
        <end position="154"/>
    </location>
</feature>
<evidence type="ECO:0000256" key="4">
    <source>
        <dbReference type="PROSITE-ProRule" id="PRU00175"/>
    </source>
</evidence>
<evidence type="ECO:0000256" key="3">
    <source>
        <dbReference type="ARBA" id="ARBA00022833"/>
    </source>
</evidence>
<feature type="region of interest" description="Disordered" evidence="5">
    <location>
        <begin position="339"/>
        <end position="359"/>
    </location>
</feature>
<organism evidence="8 9">
    <name type="scientific">Puccinia sorghi</name>
    <dbReference type="NCBI Taxonomy" id="27349"/>
    <lineage>
        <taxon>Eukaryota</taxon>
        <taxon>Fungi</taxon>
        <taxon>Dikarya</taxon>
        <taxon>Basidiomycota</taxon>
        <taxon>Pucciniomycotina</taxon>
        <taxon>Pucciniomycetes</taxon>
        <taxon>Pucciniales</taxon>
        <taxon>Pucciniaceae</taxon>
        <taxon>Puccinia</taxon>
    </lineage>
</organism>
<protein>
    <recommendedName>
        <fullName evidence="7">RING-type domain-containing protein</fullName>
    </recommendedName>
</protein>
<dbReference type="InterPro" id="IPR013083">
    <property type="entry name" value="Znf_RING/FYVE/PHD"/>
</dbReference>
<evidence type="ECO:0000313" key="8">
    <source>
        <dbReference type="EMBL" id="KNZ53311.1"/>
    </source>
</evidence>
<reference evidence="8 9" key="1">
    <citation type="submission" date="2015-08" db="EMBL/GenBank/DDBJ databases">
        <title>Next Generation Sequencing and Analysis of the Genome of Puccinia sorghi L Schw, the Causal Agent of Maize Common Rust.</title>
        <authorList>
            <person name="Rochi L."/>
            <person name="Burguener G."/>
            <person name="Darino M."/>
            <person name="Turjanski A."/>
            <person name="Kreff E."/>
            <person name="Dieguez M.J."/>
            <person name="Sacco F."/>
        </authorList>
    </citation>
    <scope>NUCLEOTIDE SEQUENCE [LARGE SCALE GENOMIC DNA]</scope>
    <source>
        <strain evidence="8 9">RO10H11247</strain>
    </source>
</reference>
<keyword evidence="6" id="KW-1133">Transmembrane helix</keyword>
<dbReference type="PANTHER" id="PTHR15710">
    <property type="entry name" value="E3 UBIQUITIN-PROTEIN LIGASE PRAJA"/>
    <property type="match status" value="1"/>
</dbReference>
<keyword evidence="6" id="KW-0812">Transmembrane</keyword>
<dbReference type="Gene3D" id="3.30.40.10">
    <property type="entry name" value="Zinc/RING finger domain, C3HC4 (zinc finger)"/>
    <property type="match status" value="1"/>
</dbReference>
<proteinExistence type="predicted"/>
<dbReference type="SMART" id="SM00184">
    <property type="entry name" value="RING"/>
    <property type="match status" value="1"/>
</dbReference>
<dbReference type="Pfam" id="PF00097">
    <property type="entry name" value="zf-C3HC4"/>
    <property type="match status" value="1"/>
</dbReference>